<sequence>MLTCKEVAQLVSDSFENKLPLFQRIGMWIHYLMCRQCLEYHRQIHFLRKIYQLYTSELDIVGSRLNASLSAEARENIKVLLRNAAR</sequence>
<proteinExistence type="predicted"/>
<evidence type="ECO:0000313" key="2">
    <source>
        <dbReference type="Proteomes" id="UP000179266"/>
    </source>
</evidence>
<accession>A0A1F7RYM1</accession>
<dbReference type="AlphaFoldDB" id="A0A1F7RYM1"/>
<evidence type="ECO:0000313" key="1">
    <source>
        <dbReference type="EMBL" id="OGL46653.1"/>
    </source>
</evidence>
<comment type="caution">
    <text evidence="1">The sequence shown here is derived from an EMBL/GenBank/DDBJ whole genome shotgun (WGS) entry which is preliminary data.</text>
</comment>
<gene>
    <name evidence="1" type="ORF">A2161_01940</name>
</gene>
<organism evidence="1 2">
    <name type="scientific">Candidatus Schekmanbacteria bacterium RBG_13_48_7</name>
    <dbReference type="NCBI Taxonomy" id="1817878"/>
    <lineage>
        <taxon>Bacteria</taxon>
        <taxon>Candidatus Schekmaniibacteriota</taxon>
    </lineage>
</organism>
<evidence type="ECO:0008006" key="3">
    <source>
        <dbReference type="Google" id="ProtNLM"/>
    </source>
</evidence>
<name>A0A1F7RYM1_9BACT</name>
<dbReference type="EMBL" id="MGDD01000119">
    <property type="protein sequence ID" value="OGL46653.1"/>
    <property type="molecule type" value="Genomic_DNA"/>
</dbReference>
<reference evidence="1 2" key="1">
    <citation type="journal article" date="2016" name="Nat. Commun.">
        <title>Thousands of microbial genomes shed light on interconnected biogeochemical processes in an aquifer system.</title>
        <authorList>
            <person name="Anantharaman K."/>
            <person name="Brown C.T."/>
            <person name="Hug L.A."/>
            <person name="Sharon I."/>
            <person name="Castelle C.J."/>
            <person name="Probst A.J."/>
            <person name="Thomas B.C."/>
            <person name="Singh A."/>
            <person name="Wilkins M.J."/>
            <person name="Karaoz U."/>
            <person name="Brodie E.L."/>
            <person name="Williams K.H."/>
            <person name="Hubbard S.S."/>
            <person name="Banfield J.F."/>
        </authorList>
    </citation>
    <scope>NUCLEOTIDE SEQUENCE [LARGE SCALE GENOMIC DNA]</scope>
</reference>
<dbReference type="Proteomes" id="UP000179266">
    <property type="component" value="Unassembled WGS sequence"/>
</dbReference>
<protein>
    <recommendedName>
        <fullName evidence="3">Zinc-finger domain-containing protein</fullName>
    </recommendedName>
</protein>